<feature type="repeat" description="WD" evidence="15">
    <location>
        <begin position="267"/>
        <end position="308"/>
    </location>
</feature>
<sequence length="473" mass="50311">MLCSISGEAPQHPVASSKSGNVFEKRLIESYISENHKDPVTGEDLEIADLIDLKSAKIVTPRPPTLTSIPSLLSTFQNEWDALALESFTIRQQLHQTRQELSTALYQHDAAVRVIARLTKERDEARDALSKVSIGAGNGDAMQVDTQGLPEKLANLVDTTQAELSKSRRKRPVPKGWATTEDIGQFTITSTSESLYPGCVSLAQTEDQLIVGGSKGEAGIYSLAEQKITKSFEAGGPVTGAAFYKSTPIVSTAKGEVKVFGDEEHTFTSHAGAVNALALHPSGEILASVGIDKSFVFYDLAEKSAITQIYADSELKTAAFHPDGHLFAAGGTDGQIKLFHVKTGESAGVNFEIDGPVQDVAFSENGIWFAAVAKGSTSVVIFDIRKEGKAAEAKILEIGGPVDAIQWDYTGQFLAASGPRGLTISQYTKSTKSWSDALSVAVPATAVQWGEEAKSLITVDSEGVVNVLGVAPA</sequence>
<evidence type="ECO:0000313" key="19">
    <source>
        <dbReference type="Proteomes" id="UP000297814"/>
    </source>
</evidence>
<keyword evidence="14 16" id="KW-0539">Nucleus</keyword>
<evidence type="ECO:0000256" key="12">
    <source>
        <dbReference type="ARBA" id="ARBA00023187"/>
    </source>
</evidence>
<keyword evidence="10 16" id="KW-0833">Ubl conjugation pathway</keyword>
<evidence type="ECO:0000256" key="16">
    <source>
        <dbReference type="RuleBase" id="RU367101"/>
    </source>
</evidence>
<comment type="pathway">
    <text evidence="2 16">Protein modification; protein ubiquitination.</text>
</comment>
<feature type="domain" description="U-box" evidence="17">
    <location>
        <begin position="1"/>
        <end position="70"/>
    </location>
</feature>
<comment type="subunit">
    <text evidence="16">Homotetramer.</text>
</comment>
<dbReference type="GO" id="GO:0005737">
    <property type="term" value="C:cytoplasm"/>
    <property type="evidence" value="ECO:0007669"/>
    <property type="project" value="TreeGrafter"/>
</dbReference>
<keyword evidence="9 16" id="KW-0227">DNA damage</keyword>
<keyword evidence="12 16" id="KW-0508">mRNA splicing</keyword>
<keyword evidence="5 16" id="KW-0507">mRNA processing</keyword>
<reference evidence="18 19" key="1">
    <citation type="submission" date="2017-12" db="EMBL/GenBank/DDBJ databases">
        <title>Comparative genomics of Botrytis spp.</title>
        <authorList>
            <person name="Valero-Jimenez C.A."/>
            <person name="Tapia P."/>
            <person name="Veloso J."/>
            <person name="Silva-Moreno E."/>
            <person name="Staats M."/>
            <person name="Valdes J.H."/>
            <person name="Van Kan J.A.L."/>
        </authorList>
    </citation>
    <scope>NUCLEOTIDE SEQUENCE [LARGE SCALE GENOMIC DNA]</scope>
    <source>
        <strain evidence="18 19">Bh0001</strain>
    </source>
</reference>
<dbReference type="PROSITE" id="PS51698">
    <property type="entry name" value="U_BOX"/>
    <property type="match status" value="1"/>
</dbReference>
<dbReference type="UniPathway" id="UPA00143"/>
<dbReference type="Gene3D" id="3.30.40.10">
    <property type="entry name" value="Zinc/RING finger domain, C3HC4 (zinc finger)"/>
    <property type="match status" value="1"/>
</dbReference>
<evidence type="ECO:0000256" key="6">
    <source>
        <dbReference type="ARBA" id="ARBA00022679"/>
    </source>
</evidence>
<protein>
    <recommendedName>
        <fullName evidence="16">Pre-mRNA-processing factor 19</fullName>
        <ecNumber evidence="16">2.3.2.27</ecNumber>
    </recommendedName>
</protein>
<evidence type="ECO:0000256" key="2">
    <source>
        <dbReference type="ARBA" id="ARBA00004906"/>
    </source>
</evidence>
<dbReference type="SMART" id="SM00504">
    <property type="entry name" value="Ubox"/>
    <property type="match status" value="1"/>
</dbReference>
<keyword evidence="13 16" id="KW-0234">DNA repair</keyword>
<organism evidence="18 19">
    <name type="scientific">Botrytis hyacinthi</name>
    <dbReference type="NCBI Taxonomy" id="278943"/>
    <lineage>
        <taxon>Eukaryota</taxon>
        <taxon>Fungi</taxon>
        <taxon>Dikarya</taxon>
        <taxon>Ascomycota</taxon>
        <taxon>Pezizomycotina</taxon>
        <taxon>Leotiomycetes</taxon>
        <taxon>Helotiales</taxon>
        <taxon>Sclerotiniaceae</taxon>
        <taxon>Botrytis</taxon>
    </lineage>
</organism>
<comment type="caution">
    <text evidence="18">The sequence shown here is derived from an EMBL/GenBank/DDBJ whole genome shotgun (WGS) entry which is preliminary data.</text>
</comment>
<dbReference type="GO" id="GO:0070534">
    <property type="term" value="P:protein K63-linked ubiquitination"/>
    <property type="evidence" value="ECO:0007669"/>
    <property type="project" value="UniProtKB-UniRule"/>
</dbReference>
<dbReference type="Pfam" id="PF00400">
    <property type="entry name" value="WD40"/>
    <property type="match status" value="2"/>
</dbReference>
<keyword evidence="11" id="KW-0413">Isomerase</keyword>
<dbReference type="GO" id="GO:0006281">
    <property type="term" value="P:DNA repair"/>
    <property type="evidence" value="ECO:0007669"/>
    <property type="project" value="UniProtKB-KW"/>
</dbReference>
<dbReference type="EC" id="2.3.2.27" evidence="16"/>
<evidence type="ECO:0000256" key="14">
    <source>
        <dbReference type="ARBA" id="ARBA00023242"/>
    </source>
</evidence>
<dbReference type="GO" id="GO:0000398">
    <property type="term" value="P:mRNA splicing, via spliceosome"/>
    <property type="evidence" value="ECO:0007669"/>
    <property type="project" value="InterPro"/>
</dbReference>
<evidence type="ECO:0000256" key="8">
    <source>
        <dbReference type="ARBA" id="ARBA00022737"/>
    </source>
</evidence>
<dbReference type="EMBL" id="PQXK01000005">
    <property type="protein sequence ID" value="TGO42817.1"/>
    <property type="molecule type" value="Genomic_DNA"/>
</dbReference>
<dbReference type="InterPro" id="IPR013915">
    <property type="entry name" value="Prp19_cc"/>
</dbReference>
<dbReference type="InterPro" id="IPR015943">
    <property type="entry name" value="WD40/YVTN_repeat-like_dom_sf"/>
</dbReference>
<comment type="similarity">
    <text evidence="3 16">Belongs to the WD repeat PRP19 family.</text>
</comment>
<dbReference type="InterPro" id="IPR003613">
    <property type="entry name" value="Ubox_domain"/>
</dbReference>
<dbReference type="AlphaFoldDB" id="A0A4Z1HCR3"/>
<comment type="function">
    <text evidence="16">Ubiquitin-protein ligase which is mainly involved pre-mRNA splicing and DNA repair. Required for pre-mRNA splicing as component of the spliceosome.</text>
</comment>
<dbReference type="InterPro" id="IPR001680">
    <property type="entry name" value="WD40_rpt"/>
</dbReference>
<dbReference type="SUPFAM" id="SSF69322">
    <property type="entry name" value="Tricorn protease domain 2"/>
    <property type="match status" value="1"/>
</dbReference>
<evidence type="ECO:0000256" key="3">
    <source>
        <dbReference type="ARBA" id="ARBA00006388"/>
    </source>
</evidence>
<evidence type="ECO:0000256" key="9">
    <source>
        <dbReference type="ARBA" id="ARBA00022763"/>
    </source>
</evidence>
<evidence type="ECO:0000256" key="13">
    <source>
        <dbReference type="ARBA" id="ARBA00023204"/>
    </source>
</evidence>
<keyword evidence="11" id="KW-0697">Rotamase</keyword>
<accession>A0A4Z1HCR3</accession>
<evidence type="ECO:0000256" key="7">
    <source>
        <dbReference type="ARBA" id="ARBA00022728"/>
    </source>
</evidence>
<dbReference type="GO" id="GO:0000974">
    <property type="term" value="C:Prp19 complex"/>
    <property type="evidence" value="ECO:0007669"/>
    <property type="project" value="UniProtKB-UniRule"/>
</dbReference>
<evidence type="ECO:0000256" key="10">
    <source>
        <dbReference type="ARBA" id="ARBA00022786"/>
    </source>
</evidence>
<dbReference type="SUPFAM" id="SSF57850">
    <property type="entry name" value="RING/U-box"/>
    <property type="match status" value="1"/>
</dbReference>
<dbReference type="GO" id="GO:0061630">
    <property type="term" value="F:ubiquitin protein ligase activity"/>
    <property type="evidence" value="ECO:0007669"/>
    <property type="project" value="UniProtKB-UniRule"/>
</dbReference>
<evidence type="ECO:0000259" key="17">
    <source>
        <dbReference type="PROSITE" id="PS51698"/>
    </source>
</evidence>
<keyword evidence="6 16" id="KW-0808">Transferase</keyword>
<keyword evidence="8" id="KW-0677">Repeat</keyword>
<dbReference type="PANTHER" id="PTHR43995:SF1">
    <property type="entry name" value="PRE-MRNA-PROCESSING FACTOR 19"/>
    <property type="match status" value="1"/>
</dbReference>
<evidence type="ECO:0000256" key="15">
    <source>
        <dbReference type="PROSITE-ProRule" id="PRU00221"/>
    </source>
</evidence>
<comment type="catalytic activity">
    <reaction evidence="16">
        <text>S-ubiquitinyl-[E2 ubiquitin-conjugating enzyme]-L-cysteine + [acceptor protein]-L-lysine = [E2 ubiquitin-conjugating enzyme]-L-cysteine + N(6)-ubiquitinyl-[acceptor protein]-L-lysine.</text>
        <dbReference type="EC" id="2.3.2.27"/>
    </reaction>
</comment>
<dbReference type="CDD" id="cd16656">
    <property type="entry name" value="RING-Ubox_PRP19"/>
    <property type="match status" value="1"/>
</dbReference>
<evidence type="ECO:0000256" key="1">
    <source>
        <dbReference type="ARBA" id="ARBA00004123"/>
    </source>
</evidence>
<dbReference type="InterPro" id="IPR013083">
    <property type="entry name" value="Znf_RING/FYVE/PHD"/>
</dbReference>
<dbReference type="InterPro" id="IPR038959">
    <property type="entry name" value="Prp19"/>
</dbReference>
<gene>
    <name evidence="18" type="ORF">BHYA_0005g00820</name>
</gene>
<evidence type="ECO:0000256" key="11">
    <source>
        <dbReference type="ARBA" id="ARBA00023110"/>
    </source>
</evidence>
<keyword evidence="7 16" id="KW-0747">Spliceosome</keyword>
<dbReference type="Pfam" id="PF08606">
    <property type="entry name" value="Prp19"/>
    <property type="match status" value="1"/>
</dbReference>
<dbReference type="GO" id="GO:0071006">
    <property type="term" value="C:U2-type catalytic step 1 spliceosome"/>
    <property type="evidence" value="ECO:0007669"/>
    <property type="project" value="TreeGrafter"/>
</dbReference>
<dbReference type="Proteomes" id="UP000297814">
    <property type="component" value="Unassembled WGS sequence"/>
</dbReference>
<evidence type="ECO:0000313" key="18">
    <source>
        <dbReference type="EMBL" id="TGO42817.1"/>
    </source>
</evidence>
<feature type="repeat" description="WD" evidence="15">
    <location>
        <begin position="315"/>
        <end position="349"/>
    </location>
</feature>
<dbReference type="GO" id="GO:0003755">
    <property type="term" value="F:peptidyl-prolyl cis-trans isomerase activity"/>
    <property type="evidence" value="ECO:0007669"/>
    <property type="project" value="UniProtKB-KW"/>
</dbReference>
<evidence type="ECO:0000256" key="4">
    <source>
        <dbReference type="ARBA" id="ARBA00022574"/>
    </source>
</evidence>
<keyword evidence="19" id="KW-1185">Reference proteome</keyword>
<dbReference type="FunFam" id="3.30.40.10:FF:000027">
    <property type="entry name" value="Pre-mRNA-processing factor 19, putative"/>
    <property type="match status" value="1"/>
</dbReference>
<comment type="subcellular location">
    <subcellularLocation>
        <location evidence="1 16">Nucleus</location>
    </subcellularLocation>
</comment>
<proteinExistence type="inferred from homology"/>
<dbReference type="InterPro" id="IPR055340">
    <property type="entry name" value="RING-Ubox_PRP19"/>
</dbReference>
<dbReference type="PANTHER" id="PTHR43995">
    <property type="entry name" value="PRE-MRNA-PROCESSING FACTOR 19"/>
    <property type="match status" value="1"/>
</dbReference>
<name>A0A4Z1HCR3_9HELO</name>
<evidence type="ECO:0000256" key="5">
    <source>
        <dbReference type="ARBA" id="ARBA00022664"/>
    </source>
</evidence>
<dbReference type="Gene3D" id="2.130.10.10">
    <property type="entry name" value="YVTN repeat-like/Quinoprotein amine dehydrogenase"/>
    <property type="match status" value="1"/>
</dbReference>
<keyword evidence="4 15" id="KW-0853">WD repeat</keyword>
<dbReference type="PROSITE" id="PS50082">
    <property type="entry name" value="WD_REPEATS_2"/>
    <property type="match status" value="2"/>
</dbReference>
<dbReference type="SMART" id="SM00320">
    <property type="entry name" value="WD40"/>
    <property type="match status" value="3"/>
</dbReference>